<sequence>MRTVITAIGFRISRLSKVAILDMAGPATALTYQAEVSVVPKQHLLI</sequence>
<reference evidence="2" key="1">
    <citation type="journal article" date="2019" name="Int. J. Syst. Evol. Microbiol.">
        <title>The Global Catalogue of Microorganisms (GCM) 10K type strain sequencing project: providing services to taxonomists for standard genome sequencing and annotation.</title>
        <authorList>
            <consortium name="The Broad Institute Genomics Platform"/>
            <consortium name="The Broad Institute Genome Sequencing Center for Infectious Disease"/>
            <person name="Wu L."/>
            <person name="Ma J."/>
        </authorList>
    </citation>
    <scope>NUCLEOTIDE SEQUENCE [LARGE SCALE GENOMIC DNA]</scope>
    <source>
        <strain evidence="2">NBRC 101365</strain>
    </source>
</reference>
<gene>
    <name evidence="1" type="ORF">GCM10007874_53990</name>
</gene>
<comment type="caution">
    <text evidence="1">The sequence shown here is derived from an EMBL/GenBank/DDBJ whole genome shotgun (WGS) entry which is preliminary data.</text>
</comment>
<keyword evidence="2" id="KW-1185">Reference proteome</keyword>
<organism evidence="1 2">
    <name type="scientific">Labrys miyagiensis</name>
    <dbReference type="NCBI Taxonomy" id="346912"/>
    <lineage>
        <taxon>Bacteria</taxon>
        <taxon>Pseudomonadati</taxon>
        <taxon>Pseudomonadota</taxon>
        <taxon>Alphaproteobacteria</taxon>
        <taxon>Hyphomicrobiales</taxon>
        <taxon>Xanthobacteraceae</taxon>
        <taxon>Labrys</taxon>
    </lineage>
</organism>
<evidence type="ECO:0000313" key="2">
    <source>
        <dbReference type="Proteomes" id="UP001156882"/>
    </source>
</evidence>
<name>A0ABQ6CPU7_9HYPH</name>
<protein>
    <submittedName>
        <fullName evidence="1">Uncharacterized protein</fullName>
    </submittedName>
</protein>
<dbReference type="Proteomes" id="UP001156882">
    <property type="component" value="Unassembled WGS sequence"/>
</dbReference>
<dbReference type="RefSeq" id="WP_284315351.1">
    <property type="nucleotide sequence ID" value="NZ_BSPC01000063.1"/>
</dbReference>
<dbReference type="EMBL" id="BSPC01000063">
    <property type="protein sequence ID" value="GLS22381.1"/>
    <property type="molecule type" value="Genomic_DNA"/>
</dbReference>
<accession>A0ABQ6CPU7</accession>
<proteinExistence type="predicted"/>
<evidence type="ECO:0000313" key="1">
    <source>
        <dbReference type="EMBL" id="GLS22381.1"/>
    </source>
</evidence>